<dbReference type="OrthoDB" id="1340656at2"/>
<evidence type="ECO:0000256" key="1">
    <source>
        <dbReference type="SAM" id="SignalP"/>
    </source>
</evidence>
<dbReference type="EMBL" id="QICL01000001">
    <property type="protein sequence ID" value="PXV68952.1"/>
    <property type="molecule type" value="Genomic_DNA"/>
</dbReference>
<name>A0A2V3PV15_9BACT</name>
<gene>
    <name evidence="2" type="ORF">CLV62_101218</name>
</gene>
<evidence type="ECO:0000313" key="2">
    <source>
        <dbReference type="EMBL" id="PXV68952.1"/>
    </source>
</evidence>
<keyword evidence="1" id="KW-0732">Signal</keyword>
<feature type="signal peptide" evidence="1">
    <location>
        <begin position="1"/>
        <end position="19"/>
    </location>
</feature>
<comment type="caution">
    <text evidence="2">The sequence shown here is derived from an EMBL/GenBank/DDBJ whole genome shotgun (WGS) entry which is preliminary data.</text>
</comment>
<reference evidence="2 3" key="1">
    <citation type="submission" date="2018-03" db="EMBL/GenBank/DDBJ databases">
        <title>Genomic Encyclopedia of Archaeal and Bacterial Type Strains, Phase II (KMG-II): from individual species to whole genera.</title>
        <authorList>
            <person name="Goeker M."/>
        </authorList>
    </citation>
    <scope>NUCLEOTIDE SEQUENCE [LARGE SCALE GENOMIC DNA]</scope>
    <source>
        <strain evidence="2 3">DSM 100214</strain>
    </source>
</reference>
<accession>A0A2V3PV15</accession>
<dbReference type="AlphaFoldDB" id="A0A2V3PV15"/>
<keyword evidence="3" id="KW-1185">Reference proteome</keyword>
<sequence>MKKYLYITILFITSLNLSAQIGINIASPKNGLNIHVDPNGDTTASSTNSSDDVVIDSDGKMGIGTTTPEAKLHIQNGKIRLRGGNPREDRFLFSSNEEGLAEWRYFSMAGYRVSEWQVEVQTNNITTTPVPINGSSTFLSNEIGLTTKNNGGTLVLPARFTSSGYAGYFVIVTADVEDVREYGKLLFTTGGTATNSYHTRPEITTQDYFVYSDYLSARVWYVKFSGNYPAEVSLSFQATDVSSDPKKSIPYLDPLPYTKPSGIKIWAKLQIIEMQGRTSM</sequence>
<feature type="chain" id="PRO_5015946813" evidence="1">
    <location>
        <begin position="20"/>
        <end position="280"/>
    </location>
</feature>
<dbReference type="Proteomes" id="UP000247973">
    <property type="component" value="Unassembled WGS sequence"/>
</dbReference>
<organism evidence="2 3">
    <name type="scientific">Dysgonomonas alginatilytica</name>
    <dbReference type="NCBI Taxonomy" id="1605892"/>
    <lineage>
        <taxon>Bacteria</taxon>
        <taxon>Pseudomonadati</taxon>
        <taxon>Bacteroidota</taxon>
        <taxon>Bacteroidia</taxon>
        <taxon>Bacteroidales</taxon>
        <taxon>Dysgonomonadaceae</taxon>
        <taxon>Dysgonomonas</taxon>
    </lineage>
</organism>
<evidence type="ECO:0000313" key="3">
    <source>
        <dbReference type="Proteomes" id="UP000247973"/>
    </source>
</evidence>
<proteinExistence type="predicted"/>
<protein>
    <submittedName>
        <fullName evidence="2">Uncharacterized protein</fullName>
    </submittedName>
</protein>
<dbReference type="RefSeq" id="WP_110308926.1">
    <property type="nucleotide sequence ID" value="NZ_QICL01000001.1"/>
</dbReference>